<evidence type="ECO:0000313" key="12">
    <source>
        <dbReference type="Proteomes" id="UP000008963"/>
    </source>
</evidence>
<comment type="subcellular location">
    <subcellularLocation>
        <location evidence="1">Cell membrane</location>
        <topology evidence="1">Multi-pass membrane protein</topology>
    </subcellularLocation>
    <subcellularLocation>
        <location evidence="8">Membrane</location>
        <topology evidence="8">Multi-pass membrane protein</topology>
    </subcellularLocation>
</comment>
<accession>E1X3A6</accession>
<dbReference type="GO" id="GO:0017038">
    <property type="term" value="P:protein import"/>
    <property type="evidence" value="ECO:0007669"/>
    <property type="project" value="TreeGrafter"/>
</dbReference>
<protein>
    <submittedName>
        <fullName evidence="11">Transport related membrane protein</fullName>
    </submittedName>
</protein>
<evidence type="ECO:0000256" key="9">
    <source>
        <dbReference type="SAM" id="Phobius"/>
    </source>
</evidence>
<feature type="transmembrane region" description="Helical" evidence="9">
    <location>
        <begin position="168"/>
        <end position="189"/>
    </location>
</feature>
<evidence type="ECO:0000256" key="4">
    <source>
        <dbReference type="ARBA" id="ARBA00022692"/>
    </source>
</evidence>
<evidence type="ECO:0000256" key="5">
    <source>
        <dbReference type="ARBA" id="ARBA00022927"/>
    </source>
</evidence>
<keyword evidence="6 9" id="KW-1133">Transmembrane helix</keyword>
<dbReference type="PANTHER" id="PTHR30625">
    <property type="entry name" value="PROTEIN TOLQ"/>
    <property type="match status" value="1"/>
</dbReference>
<dbReference type="KEGG" id="bmx:BMS_0273"/>
<proteinExistence type="inferred from homology"/>
<evidence type="ECO:0000256" key="1">
    <source>
        <dbReference type="ARBA" id="ARBA00004651"/>
    </source>
</evidence>
<evidence type="ECO:0000256" key="3">
    <source>
        <dbReference type="ARBA" id="ARBA00022475"/>
    </source>
</evidence>
<dbReference type="HOGENOM" id="CLU_053325_4_3_7"/>
<keyword evidence="12" id="KW-1185">Reference proteome</keyword>
<dbReference type="RefSeq" id="WP_014242990.1">
    <property type="nucleotide sequence ID" value="NC_016620.1"/>
</dbReference>
<feature type="transmembrane region" description="Helical" evidence="9">
    <location>
        <begin position="125"/>
        <end position="148"/>
    </location>
</feature>
<feature type="domain" description="MotA/TolQ/ExbB proton channel" evidence="10">
    <location>
        <begin position="84"/>
        <end position="201"/>
    </location>
</feature>
<evidence type="ECO:0000313" key="11">
    <source>
        <dbReference type="EMBL" id="CBW25201.1"/>
    </source>
</evidence>
<dbReference type="InterPro" id="IPR002898">
    <property type="entry name" value="MotA_ExbB_proton_chnl"/>
</dbReference>
<dbReference type="STRING" id="862908.BMS_0273"/>
<dbReference type="OrthoDB" id="5728265at2"/>
<gene>
    <name evidence="11" type="ordered locus">BMS_0273</name>
</gene>
<dbReference type="GO" id="GO:0005886">
    <property type="term" value="C:plasma membrane"/>
    <property type="evidence" value="ECO:0007669"/>
    <property type="project" value="UniProtKB-SubCell"/>
</dbReference>
<dbReference type="Pfam" id="PF01618">
    <property type="entry name" value="MotA_ExbB"/>
    <property type="match status" value="1"/>
</dbReference>
<organism evidence="11 12">
    <name type="scientific">Halobacteriovorax marinus (strain ATCC BAA-682 / DSM 15412 / SJ)</name>
    <name type="common">Bacteriovorax marinus</name>
    <dbReference type="NCBI Taxonomy" id="862908"/>
    <lineage>
        <taxon>Bacteria</taxon>
        <taxon>Pseudomonadati</taxon>
        <taxon>Bdellovibrionota</taxon>
        <taxon>Bacteriovoracia</taxon>
        <taxon>Bacteriovoracales</taxon>
        <taxon>Halobacteriovoraceae</taxon>
        <taxon>Halobacteriovorax</taxon>
    </lineage>
</organism>
<name>E1X3A6_HALMS</name>
<keyword evidence="2 8" id="KW-0813">Transport</keyword>
<dbReference type="eggNOG" id="COG0811">
    <property type="taxonomic scope" value="Bacteria"/>
</dbReference>
<keyword evidence="7 9" id="KW-0472">Membrane</keyword>
<evidence type="ECO:0000256" key="2">
    <source>
        <dbReference type="ARBA" id="ARBA00022448"/>
    </source>
</evidence>
<keyword evidence="5 8" id="KW-0653">Protein transport</keyword>
<evidence type="ECO:0000259" key="10">
    <source>
        <dbReference type="Pfam" id="PF01618"/>
    </source>
</evidence>
<dbReference type="PATRIC" id="fig|862908.3.peg.263"/>
<sequence>MEATAVSTSMNGIAQFIQSGGIFMWVILLIWAIGIAIAIERFSKLSFKLDVDGASFMNELQRYILSNDIQGAIRVCSGSVAALPKVLKSGLKRSNQSTAQMQNAIDATALEVIPKVELRLNYLQLIANISTLFGLLGTIQGLIETFTAVGSADPAQKQELLALGISKAMNTTFLGLLAAISVMMLHAFLASKSEKIINEIDEFSVKLLDLLGTKQEKEN</sequence>
<dbReference type="EMBL" id="FQ312005">
    <property type="protein sequence ID" value="CBW25201.1"/>
    <property type="molecule type" value="Genomic_DNA"/>
</dbReference>
<feature type="transmembrane region" description="Helical" evidence="9">
    <location>
        <begin position="20"/>
        <end position="39"/>
    </location>
</feature>
<keyword evidence="3" id="KW-1003">Cell membrane</keyword>
<dbReference type="InterPro" id="IPR050790">
    <property type="entry name" value="ExbB/TolQ_transport"/>
</dbReference>
<keyword evidence="4 9" id="KW-0812">Transmembrane</keyword>
<evidence type="ECO:0000256" key="8">
    <source>
        <dbReference type="RuleBase" id="RU004057"/>
    </source>
</evidence>
<dbReference type="PANTHER" id="PTHR30625:SF15">
    <property type="entry name" value="BIOPOLYMER TRANSPORT PROTEIN EXBB"/>
    <property type="match status" value="1"/>
</dbReference>
<evidence type="ECO:0000256" key="7">
    <source>
        <dbReference type="ARBA" id="ARBA00023136"/>
    </source>
</evidence>
<comment type="similarity">
    <text evidence="8">Belongs to the exbB/tolQ family.</text>
</comment>
<evidence type="ECO:0000256" key="6">
    <source>
        <dbReference type="ARBA" id="ARBA00022989"/>
    </source>
</evidence>
<reference evidence="12" key="1">
    <citation type="journal article" date="2013" name="ISME J.">
        <title>A small predatory core genome in the divergent marine Bacteriovorax marinus SJ and the terrestrial Bdellovibrio bacteriovorus.</title>
        <authorList>
            <person name="Crossman L.C."/>
            <person name="Chen H."/>
            <person name="Cerdeno-Tarraga A.M."/>
            <person name="Brooks K."/>
            <person name="Quail M.A."/>
            <person name="Pineiro S.A."/>
            <person name="Hobley L."/>
            <person name="Sockett R.E."/>
            <person name="Bentley S.D."/>
            <person name="Parkhill J."/>
            <person name="Williams H.N."/>
            <person name="Stine O.C."/>
        </authorList>
    </citation>
    <scope>NUCLEOTIDE SEQUENCE [LARGE SCALE GENOMIC DNA]</scope>
    <source>
        <strain evidence="12">ATCC BAA-682 / DSM 15412 / SJ</strain>
    </source>
</reference>
<dbReference type="Proteomes" id="UP000008963">
    <property type="component" value="Chromosome"/>
</dbReference>
<dbReference type="AlphaFoldDB" id="E1X3A6"/>